<dbReference type="PROSITE" id="PS50893">
    <property type="entry name" value="ABC_TRANSPORTER_2"/>
    <property type="match status" value="1"/>
</dbReference>
<reference evidence="4" key="2">
    <citation type="journal article" date="2021" name="PeerJ">
        <title>Extensive microbial diversity within the chicken gut microbiome revealed by metagenomics and culture.</title>
        <authorList>
            <person name="Gilroy R."/>
            <person name="Ravi A."/>
            <person name="Getino M."/>
            <person name="Pursley I."/>
            <person name="Horton D.L."/>
            <person name="Alikhan N.F."/>
            <person name="Baker D."/>
            <person name="Gharbi K."/>
            <person name="Hall N."/>
            <person name="Watson M."/>
            <person name="Adriaenssens E.M."/>
            <person name="Foster-Nyarko E."/>
            <person name="Jarju S."/>
            <person name="Secka A."/>
            <person name="Antonio M."/>
            <person name="Oren A."/>
            <person name="Chaudhuri R.R."/>
            <person name="La Ragione R."/>
            <person name="Hildebrand F."/>
            <person name="Pallen M.J."/>
        </authorList>
    </citation>
    <scope>NUCLEOTIDE SEQUENCE</scope>
    <source>
        <strain evidence="4">11167</strain>
    </source>
</reference>
<dbReference type="AlphaFoldDB" id="A0A9D9HBS4"/>
<dbReference type="SUPFAM" id="SSF52540">
    <property type="entry name" value="P-loop containing nucleoside triphosphate hydrolases"/>
    <property type="match status" value="1"/>
</dbReference>
<dbReference type="GO" id="GO:0005886">
    <property type="term" value="C:plasma membrane"/>
    <property type="evidence" value="ECO:0007669"/>
    <property type="project" value="TreeGrafter"/>
</dbReference>
<dbReference type="GO" id="GO:0005524">
    <property type="term" value="F:ATP binding"/>
    <property type="evidence" value="ECO:0007669"/>
    <property type="project" value="UniProtKB-KW"/>
</dbReference>
<dbReference type="Pfam" id="PF00005">
    <property type="entry name" value="ABC_tran"/>
    <property type="match status" value="1"/>
</dbReference>
<dbReference type="GO" id="GO:0016887">
    <property type="term" value="F:ATP hydrolysis activity"/>
    <property type="evidence" value="ECO:0007669"/>
    <property type="project" value="InterPro"/>
</dbReference>
<sequence length="265" mass="29569">MLDIKHVTKVFFPGTVNEKVALEDISLHVDEGDVVSVIGSNGSGKSTLFNMIAGTFPVTSGTITLDGKDITKMPEYRRAFEIGRIFQDPTKGTSANMSIQDNLALALKKGMRGIRYSLTPEKKERFKKLLEPIGLQDRLEDNVGLLSGGQRQALTLMMACISHPKLLLLDEHTAALDPGNARIVMDLTEKYIREEKLTAMMVTHNMQFAIEFGNKLVMMDEGQIILTASGEEKRKLTVPELVERFRQIRNKDFAGDEELLTRDGQ</sequence>
<comment type="caution">
    <text evidence="4">The sequence shown here is derived from an EMBL/GenBank/DDBJ whole genome shotgun (WGS) entry which is preliminary data.</text>
</comment>
<name>A0A9D9HBS4_9SPIR</name>
<dbReference type="PANTHER" id="PTHR24220:SF692">
    <property type="entry name" value="ABC TRANSPORTER DOMAIN-CONTAINING PROTEIN"/>
    <property type="match status" value="1"/>
</dbReference>
<feature type="domain" description="ABC transporter" evidence="3">
    <location>
        <begin position="2"/>
        <end position="246"/>
    </location>
</feature>
<gene>
    <name evidence="4" type="ORF">IAC42_09200</name>
</gene>
<dbReference type="Gene3D" id="3.40.50.300">
    <property type="entry name" value="P-loop containing nucleotide triphosphate hydrolases"/>
    <property type="match status" value="1"/>
</dbReference>
<dbReference type="InterPro" id="IPR003439">
    <property type="entry name" value="ABC_transporter-like_ATP-bd"/>
</dbReference>
<accession>A0A9D9HBS4</accession>
<dbReference type="InterPro" id="IPR027417">
    <property type="entry name" value="P-loop_NTPase"/>
</dbReference>
<evidence type="ECO:0000313" key="5">
    <source>
        <dbReference type="Proteomes" id="UP000823633"/>
    </source>
</evidence>
<keyword evidence="1" id="KW-0547">Nucleotide-binding</keyword>
<dbReference type="EMBL" id="JADIMU010000064">
    <property type="protein sequence ID" value="MBO8443912.1"/>
    <property type="molecule type" value="Genomic_DNA"/>
</dbReference>
<protein>
    <submittedName>
        <fullName evidence="4">ATP-binding cassette domain-containing protein</fullName>
    </submittedName>
</protein>
<evidence type="ECO:0000313" key="4">
    <source>
        <dbReference type="EMBL" id="MBO8443912.1"/>
    </source>
</evidence>
<dbReference type="InterPro" id="IPR003593">
    <property type="entry name" value="AAA+_ATPase"/>
</dbReference>
<organism evidence="4 5">
    <name type="scientific">Candidatus Aphodenecus pullistercoris</name>
    <dbReference type="NCBI Taxonomy" id="2840669"/>
    <lineage>
        <taxon>Bacteria</taxon>
        <taxon>Pseudomonadati</taxon>
        <taxon>Spirochaetota</taxon>
        <taxon>Spirochaetia</taxon>
        <taxon>Spirochaetales</taxon>
        <taxon>Candidatus Aphodenecus</taxon>
    </lineage>
</organism>
<keyword evidence="2 4" id="KW-0067">ATP-binding</keyword>
<dbReference type="InterPro" id="IPR015854">
    <property type="entry name" value="ABC_transpr_LolD-like"/>
</dbReference>
<evidence type="ECO:0000259" key="3">
    <source>
        <dbReference type="PROSITE" id="PS50893"/>
    </source>
</evidence>
<reference evidence="4" key="1">
    <citation type="submission" date="2020-10" db="EMBL/GenBank/DDBJ databases">
        <authorList>
            <person name="Gilroy R."/>
        </authorList>
    </citation>
    <scope>NUCLEOTIDE SEQUENCE</scope>
    <source>
        <strain evidence="4">11167</strain>
    </source>
</reference>
<dbReference type="GO" id="GO:0022857">
    <property type="term" value="F:transmembrane transporter activity"/>
    <property type="evidence" value="ECO:0007669"/>
    <property type="project" value="TreeGrafter"/>
</dbReference>
<proteinExistence type="predicted"/>
<dbReference type="SMART" id="SM00382">
    <property type="entry name" value="AAA"/>
    <property type="match status" value="1"/>
</dbReference>
<evidence type="ECO:0000256" key="1">
    <source>
        <dbReference type="ARBA" id="ARBA00022741"/>
    </source>
</evidence>
<dbReference type="PANTHER" id="PTHR24220">
    <property type="entry name" value="IMPORT ATP-BINDING PROTEIN"/>
    <property type="match status" value="1"/>
</dbReference>
<evidence type="ECO:0000256" key="2">
    <source>
        <dbReference type="ARBA" id="ARBA00022840"/>
    </source>
</evidence>
<dbReference type="Proteomes" id="UP000823633">
    <property type="component" value="Unassembled WGS sequence"/>
</dbReference>